<dbReference type="Proteomes" id="UP000663499">
    <property type="component" value="Chromosome"/>
</dbReference>
<feature type="domain" description="Threonine/serine exporter-like N-terminal" evidence="8">
    <location>
        <begin position="11"/>
        <end position="247"/>
    </location>
</feature>
<sequence length="254" mass="27487">MENKGGIFNAIMDLGELLLQSGAEVNRVEDTVKRMGLAYGFTRVDVFSITSNITASAHLPEGTVLTQTRRVLQYATDMNKIEKINHLSRRACASPIKEEDLAREVENIQQTKGYNEWVMFFNYGMVSGAFSVFFGGTVADGITAFLCGLILRLAVRLARKIGLKTIVLNFFASAAVGISALGFIALGLGEHMDKIIIGNIMLLIPGILLTTSLRDMINGDLVTGIMGLGDAILRSLAISFGFALVMTWFGGGIL</sequence>
<dbReference type="PANTHER" id="PTHR34390">
    <property type="entry name" value="UPF0442 PROTEIN YJJB-RELATED"/>
    <property type="match status" value="1"/>
</dbReference>
<evidence type="ECO:0000256" key="2">
    <source>
        <dbReference type="ARBA" id="ARBA00022475"/>
    </source>
</evidence>
<dbReference type="KEGG" id="alka:J0B03_04925"/>
<proteinExistence type="inferred from homology"/>
<gene>
    <name evidence="9" type="ORF">J0B03_04925</name>
</gene>
<keyword evidence="3 7" id="KW-0812">Transmembrane</keyword>
<feature type="transmembrane region" description="Helical" evidence="7">
    <location>
        <begin position="225"/>
        <end position="249"/>
    </location>
</feature>
<keyword evidence="5 7" id="KW-0472">Membrane</keyword>
<evidence type="ECO:0000259" key="8">
    <source>
        <dbReference type="Pfam" id="PF06738"/>
    </source>
</evidence>
<evidence type="ECO:0000256" key="7">
    <source>
        <dbReference type="SAM" id="Phobius"/>
    </source>
</evidence>
<dbReference type="InterPro" id="IPR050539">
    <property type="entry name" value="ThrE_Dicarb/AminoAcid_Exp"/>
</dbReference>
<keyword evidence="2" id="KW-1003">Cell membrane</keyword>
<evidence type="ECO:0000256" key="1">
    <source>
        <dbReference type="ARBA" id="ARBA00004651"/>
    </source>
</evidence>
<dbReference type="Pfam" id="PF06738">
    <property type="entry name" value="ThrE"/>
    <property type="match status" value="1"/>
</dbReference>
<dbReference type="GO" id="GO:0015744">
    <property type="term" value="P:succinate transport"/>
    <property type="evidence" value="ECO:0007669"/>
    <property type="project" value="TreeGrafter"/>
</dbReference>
<evidence type="ECO:0000256" key="3">
    <source>
        <dbReference type="ARBA" id="ARBA00022692"/>
    </source>
</evidence>
<evidence type="ECO:0000256" key="5">
    <source>
        <dbReference type="ARBA" id="ARBA00023136"/>
    </source>
</evidence>
<dbReference type="EMBL" id="CP071444">
    <property type="protein sequence ID" value="QSX09412.1"/>
    <property type="molecule type" value="Genomic_DNA"/>
</dbReference>
<evidence type="ECO:0000313" key="10">
    <source>
        <dbReference type="Proteomes" id="UP000663499"/>
    </source>
</evidence>
<dbReference type="InterPro" id="IPR010619">
    <property type="entry name" value="ThrE-like_N"/>
</dbReference>
<name>A0A975AIF1_9FIRM</name>
<comment type="similarity">
    <text evidence="6">Belongs to the ThrE exporter (TC 2.A.79) family.</text>
</comment>
<keyword evidence="10" id="KW-1185">Reference proteome</keyword>
<evidence type="ECO:0000313" key="9">
    <source>
        <dbReference type="EMBL" id="QSX09412.1"/>
    </source>
</evidence>
<keyword evidence="4 7" id="KW-1133">Transmembrane helix</keyword>
<feature type="transmembrane region" description="Helical" evidence="7">
    <location>
        <begin position="129"/>
        <end position="154"/>
    </location>
</feature>
<protein>
    <submittedName>
        <fullName evidence="9">Threonine/serine exporter family protein</fullName>
    </submittedName>
</protein>
<dbReference type="PANTHER" id="PTHR34390:SF2">
    <property type="entry name" value="SUCCINATE TRANSPORTER SUBUNIT YJJP-RELATED"/>
    <property type="match status" value="1"/>
</dbReference>
<dbReference type="AlphaFoldDB" id="A0A975AIF1"/>
<feature type="transmembrane region" description="Helical" evidence="7">
    <location>
        <begin position="195"/>
        <end position="213"/>
    </location>
</feature>
<organism evidence="9 10">
    <name type="scientific">Alkalibacter rhizosphaerae</name>
    <dbReference type="NCBI Taxonomy" id="2815577"/>
    <lineage>
        <taxon>Bacteria</taxon>
        <taxon>Bacillati</taxon>
        <taxon>Bacillota</taxon>
        <taxon>Clostridia</taxon>
        <taxon>Eubacteriales</taxon>
        <taxon>Eubacteriaceae</taxon>
        <taxon>Alkalibacter</taxon>
    </lineage>
</organism>
<reference evidence="9" key="1">
    <citation type="submission" date="2021-03" db="EMBL/GenBank/DDBJ databases">
        <title>Alkalibacter marinus sp. nov., isolated from tidal flat sediment.</title>
        <authorList>
            <person name="Namirimu T."/>
            <person name="Yang J.-A."/>
            <person name="Yang S.-H."/>
            <person name="Kim Y.-J."/>
            <person name="Kwon K.K."/>
        </authorList>
    </citation>
    <scope>NUCLEOTIDE SEQUENCE</scope>
    <source>
        <strain evidence="9">ES005</strain>
    </source>
</reference>
<dbReference type="RefSeq" id="WP_207300747.1">
    <property type="nucleotide sequence ID" value="NZ_CP071444.1"/>
</dbReference>
<feature type="transmembrane region" description="Helical" evidence="7">
    <location>
        <begin position="166"/>
        <end position="189"/>
    </location>
</feature>
<evidence type="ECO:0000256" key="6">
    <source>
        <dbReference type="ARBA" id="ARBA00034125"/>
    </source>
</evidence>
<dbReference type="GO" id="GO:0005886">
    <property type="term" value="C:plasma membrane"/>
    <property type="evidence" value="ECO:0007669"/>
    <property type="project" value="UniProtKB-SubCell"/>
</dbReference>
<accession>A0A975AIF1</accession>
<dbReference type="GO" id="GO:0022857">
    <property type="term" value="F:transmembrane transporter activity"/>
    <property type="evidence" value="ECO:0007669"/>
    <property type="project" value="InterPro"/>
</dbReference>
<evidence type="ECO:0000256" key="4">
    <source>
        <dbReference type="ARBA" id="ARBA00022989"/>
    </source>
</evidence>
<comment type="subcellular location">
    <subcellularLocation>
        <location evidence="1">Cell membrane</location>
        <topology evidence="1">Multi-pass membrane protein</topology>
    </subcellularLocation>
</comment>